<proteinExistence type="evidence at protein level"/>
<dbReference type="InParanoid" id="Q9BL18"/>
<dbReference type="SMR" id="Q9BL18"/>
<evidence type="ECO:0000313" key="3">
    <source>
        <dbReference type="WormBase" id="Y48G8AL.7"/>
    </source>
</evidence>
<keyword evidence="4" id="KW-1267">Proteomics identification</keyword>
<reference evidence="1 2" key="1">
    <citation type="journal article" date="1998" name="Science">
        <title>Genome sequence of the nematode C. elegans: a platform for investigating biology.</title>
        <authorList>
            <consortium name="The C. elegans sequencing consortium"/>
            <person name="Sulson J.E."/>
            <person name="Waterston R."/>
        </authorList>
    </citation>
    <scope>NUCLEOTIDE SEQUENCE [LARGE SCALE GENOMIC DNA]</scope>
    <source>
        <strain evidence="1 2">Bristol N2</strain>
    </source>
</reference>
<name>Q9BL18_CAEEL</name>
<dbReference type="FunCoup" id="Q9BL18">
    <property type="interactions" value="85"/>
</dbReference>
<gene>
    <name evidence="1" type="ORF">CELE_Y48G8AL.7</name>
    <name evidence="1 3" type="ORF">Y48G8AL.7</name>
</gene>
<dbReference type="OrthoDB" id="5822074at2759"/>
<dbReference type="PaxDb" id="6239-Y48G8AL.7"/>
<sequence>MLPVKKAVSRAALILGRAVAPAEQLAMIKNSSADREIKGLLRQCLIAAMNFQSSSKENLEKSKTLVRKTGSTCEISCRSAAFTAASAMKLKKWNDVDEMLQLTTLCPPAITSSIRIKALAEQSKLDEALLELEKVLMFEEEVFSSGNYSVSDEALDSLCEAIKSAPETTEKMKKFRNLQRIITKYGRRTKKTIEELLFSPIHLEQQPDEAPRIVDENFVKSQKFEDFVKKIPYLKDEKP</sequence>
<evidence type="ECO:0000313" key="1">
    <source>
        <dbReference type="EMBL" id="CCD73462.2"/>
    </source>
</evidence>
<keyword evidence="2" id="KW-1185">Reference proteome</keyword>
<dbReference type="STRING" id="6239.Y48G8AL.7.1"/>
<dbReference type="AlphaFoldDB" id="Q9BL18"/>
<dbReference type="OMA" id="QKRFWDA"/>
<evidence type="ECO:0007829" key="4">
    <source>
        <dbReference type="PeptideAtlas" id="Q9BL18"/>
    </source>
</evidence>
<accession>Q9BL18</accession>
<protein>
    <submittedName>
        <fullName evidence="1">Origin recognition complex subunit 6</fullName>
    </submittedName>
</protein>
<dbReference type="Bgee" id="WBGene00021687">
    <property type="expression patterns" value="Expressed in germ line (C elegans) and 4 other cell types or tissues"/>
</dbReference>
<dbReference type="EMBL" id="BX284601">
    <property type="protein sequence ID" value="CCD73462.2"/>
    <property type="molecule type" value="Genomic_DNA"/>
</dbReference>
<dbReference type="PeptideAtlas" id="Q9BL18"/>
<dbReference type="Proteomes" id="UP000001940">
    <property type="component" value="Chromosome I"/>
</dbReference>
<dbReference type="HOGENOM" id="CLU_1367341_0_0_1"/>
<organism evidence="1 2">
    <name type="scientific">Caenorhabditis elegans</name>
    <dbReference type="NCBI Taxonomy" id="6239"/>
    <lineage>
        <taxon>Eukaryota</taxon>
        <taxon>Metazoa</taxon>
        <taxon>Ecdysozoa</taxon>
        <taxon>Nematoda</taxon>
        <taxon>Chromadorea</taxon>
        <taxon>Rhabditida</taxon>
        <taxon>Rhabditina</taxon>
        <taxon>Rhabditomorpha</taxon>
        <taxon>Rhabditoidea</taxon>
        <taxon>Rhabditidae</taxon>
        <taxon>Peloderinae</taxon>
        <taxon>Caenorhabditis</taxon>
    </lineage>
</organism>
<dbReference type="AGR" id="WB:WBGene00021687"/>
<dbReference type="UCSC" id="Y48G8AL.7">
    <property type="organism name" value="c. elegans"/>
</dbReference>
<dbReference type="WormBase" id="Y48G8AL.7">
    <property type="protein sequence ID" value="CE50137"/>
    <property type="gene ID" value="WBGene00021687"/>
</dbReference>
<dbReference type="eggNOG" id="ENOG502T2KQ">
    <property type="taxonomic scope" value="Eukaryota"/>
</dbReference>
<evidence type="ECO:0000313" key="2">
    <source>
        <dbReference type="Proteomes" id="UP000001940"/>
    </source>
</evidence>